<gene>
    <name evidence="1" type="ORF">AVEN_193852_1</name>
</gene>
<accession>A0A4Y2I140</accession>
<dbReference type="Proteomes" id="UP000499080">
    <property type="component" value="Unassembled WGS sequence"/>
</dbReference>
<comment type="caution">
    <text evidence="1">The sequence shown here is derived from an EMBL/GenBank/DDBJ whole genome shotgun (WGS) entry which is preliminary data.</text>
</comment>
<evidence type="ECO:0000313" key="2">
    <source>
        <dbReference type="Proteomes" id="UP000499080"/>
    </source>
</evidence>
<name>A0A4Y2I140_ARAVE</name>
<sequence length="126" mass="14879">MLLYPPLIFALQRWNIDFKNKSYIVRPIRFYEERLNQLLNENPSKMNTELAEMMDCDKSRCCTVFTQWARVRKSVLGWLVGILRRKGQVWPCCIKLGAWVLCAKTTKIKALQSPPVCDRKVTMRRL</sequence>
<organism evidence="1 2">
    <name type="scientific">Araneus ventricosus</name>
    <name type="common">Orbweaver spider</name>
    <name type="synonym">Epeira ventricosa</name>
    <dbReference type="NCBI Taxonomy" id="182803"/>
    <lineage>
        <taxon>Eukaryota</taxon>
        <taxon>Metazoa</taxon>
        <taxon>Ecdysozoa</taxon>
        <taxon>Arthropoda</taxon>
        <taxon>Chelicerata</taxon>
        <taxon>Arachnida</taxon>
        <taxon>Araneae</taxon>
        <taxon>Araneomorphae</taxon>
        <taxon>Entelegynae</taxon>
        <taxon>Araneoidea</taxon>
        <taxon>Araneidae</taxon>
        <taxon>Araneus</taxon>
    </lineage>
</organism>
<dbReference type="EMBL" id="BGPR01002296">
    <property type="protein sequence ID" value="GBM71172.1"/>
    <property type="molecule type" value="Genomic_DNA"/>
</dbReference>
<keyword evidence="2" id="KW-1185">Reference proteome</keyword>
<reference evidence="1 2" key="1">
    <citation type="journal article" date="2019" name="Sci. Rep.">
        <title>Orb-weaving spider Araneus ventricosus genome elucidates the spidroin gene catalogue.</title>
        <authorList>
            <person name="Kono N."/>
            <person name="Nakamura H."/>
            <person name="Ohtoshi R."/>
            <person name="Moran D.A.P."/>
            <person name="Shinohara A."/>
            <person name="Yoshida Y."/>
            <person name="Fujiwara M."/>
            <person name="Mori M."/>
            <person name="Tomita M."/>
            <person name="Arakawa K."/>
        </authorList>
    </citation>
    <scope>NUCLEOTIDE SEQUENCE [LARGE SCALE GENOMIC DNA]</scope>
</reference>
<dbReference type="AlphaFoldDB" id="A0A4Y2I140"/>
<evidence type="ECO:0000313" key="1">
    <source>
        <dbReference type="EMBL" id="GBM71172.1"/>
    </source>
</evidence>
<protein>
    <submittedName>
        <fullName evidence="1">Uncharacterized protein</fullName>
    </submittedName>
</protein>
<proteinExistence type="predicted"/>